<dbReference type="EMBL" id="CP001359">
    <property type="protein sequence ID" value="ACL63612.1"/>
    <property type="molecule type" value="Genomic_DNA"/>
</dbReference>
<keyword evidence="2" id="KW-0472">Membrane</keyword>
<keyword evidence="2" id="KW-1133">Transmembrane helix</keyword>
<evidence type="ECO:0000313" key="4">
    <source>
        <dbReference type="EMBL" id="ACL63612.1"/>
    </source>
</evidence>
<name>B8J914_ANAD2</name>
<feature type="compositionally biased region" description="Low complexity" evidence="1">
    <location>
        <begin position="277"/>
        <end position="318"/>
    </location>
</feature>
<dbReference type="Gene3D" id="1.10.10.1320">
    <property type="entry name" value="Anti-sigma factor, zinc-finger domain"/>
    <property type="match status" value="1"/>
</dbReference>
<dbReference type="HOGENOM" id="CLU_623547_0_0_7"/>
<evidence type="ECO:0000259" key="3">
    <source>
        <dbReference type="Pfam" id="PF13490"/>
    </source>
</evidence>
<reference evidence="4" key="1">
    <citation type="submission" date="2009-01" db="EMBL/GenBank/DDBJ databases">
        <title>Complete sequence of Anaeromyxobacter dehalogenans 2CP-1.</title>
        <authorList>
            <consortium name="US DOE Joint Genome Institute"/>
            <person name="Lucas S."/>
            <person name="Copeland A."/>
            <person name="Lapidus A."/>
            <person name="Glavina del Rio T."/>
            <person name="Dalin E."/>
            <person name="Tice H."/>
            <person name="Bruce D."/>
            <person name="Goodwin L."/>
            <person name="Pitluck S."/>
            <person name="Saunders E."/>
            <person name="Brettin T."/>
            <person name="Detter J.C."/>
            <person name="Han C."/>
            <person name="Larimer F."/>
            <person name="Land M."/>
            <person name="Hauser L."/>
            <person name="Kyrpides N."/>
            <person name="Ovchinnikova G."/>
            <person name="Beliaev A.S."/>
            <person name="Richardson P."/>
        </authorList>
    </citation>
    <scope>NUCLEOTIDE SEQUENCE</scope>
    <source>
        <strain evidence="4">2CP-1</strain>
    </source>
</reference>
<proteinExistence type="predicted"/>
<feature type="domain" description="Putative zinc-finger" evidence="3">
    <location>
        <begin position="15"/>
        <end position="45"/>
    </location>
</feature>
<feature type="compositionally biased region" description="Low complexity" evidence="1">
    <location>
        <begin position="191"/>
        <end position="251"/>
    </location>
</feature>
<feature type="compositionally biased region" description="Low complexity" evidence="1">
    <location>
        <begin position="259"/>
        <end position="271"/>
    </location>
</feature>
<dbReference type="Proteomes" id="UP000007089">
    <property type="component" value="Chromosome"/>
</dbReference>
<evidence type="ECO:0000256" key="1">
    <source>
        <dbReference type="SAM" id="MobiDB-lite"/>
    </source>
</evidence>
<dbReference type="InterPro" id="IPR041916">
    <property type="entry name" value="Anti_sigma_zinc_sf"/>
</dbReference>
<dbReference type="Pfam" id="PF13490">
    <property type="entry name" value="zf-HC2"/>
    <property type="match status" value="1"/>
</dbReference>
<evidence type="ECO:0000313" key="5">
    <source>
        <dbReference type="Proteomes" id="UP000007089"/>
    </source>
</evidence>
<dbReference type="InterPro" id="IPR027383">
    <property type="entry name" value="Znf_put"/>
</dbReference>
<feature type="region of interest" description="Disordered" evidence="1">
    <location>
        <begin position="136"/>
        <end position="318"/>
    </location>
</feature>
<keyword evidence="2" id="KW-0812">Transmembrane</keyword>
<accession>B8J914</accession>
<sequence length="439" mass="45139">MSDERFHERLGARLHDAILEHAYGELPAGEGRALERHLEACEACRAELGRIRGTRARMSGLEEAPAPERGEAVLLAAAREAADARRRRRRLPAWTWGAALSAVALVAVGAVSYRLLALHPGPALRDDPEALLGRAAAPAPQAGTEAATPAAPEAPAAAAAPVAGPDDVRAERARPAAPPAPERRREPPRPLGAAKAAPAAAPAAARAGEPEADAPVAPRTFRAPAPAPAPATAERTVAPPAPAPTAERTVAPPTPEPTPATRATPAPAPRALRAEATEAAPPAAGSAPAATLEAVPAPEHAAGARRAATAARGQAPDAAAAPAGSSALARWRALQQAGALRGEVVTFTDCDGEAWRKVERDAQGRVVRYVRHGRLAGRAFEADLYYGEDGALALARYREEGGPWREARPPGTDGAIPEAALRPARAADARADAPPRCGP</sequence>
<organism evidence="4 5">
    <name type="scientific">Anaeromyxobacter dehalogenans (strain ATCC BAA-258 / DSM 21875 / 2CP-1)</name>
    <dbReference type="NCBI Taxonomy" id="455488"/>
    <lineage>
        <taxon>Bacteria</taxon>
        <taxon>Pseudomonadati</taxon>
        <taxon>Myxococcota</taxon>
        <taxon>Myxococcia</taxon>
        <taxon>Myxococcales</taxon>
        <taxon>Cystobacterineae</taxon>
        <taxon>Anaeromyxobacteraceae</taxon>
        <taxon>Anaeromyxobacter</taxon>
    </lineage>
</organism>
<dbReference type="KEGG" id="acp:A2cp1_0253"/>
<gene>
    <name evidence="4" type="ordered locus">A2cp1_0253</name>
</gene>
<evidence type="ECO:0000256" key="2">
    <source>
        <dbReference type="SAM" id="Phobius"/>
    </source>
</evidence>
<protein>
    <submittedName>
        <fullName evidence="4">Fe-S oxidoreductase</fullName>
    </submittedName>
</protein>
<keyword evidence="5" id="KW-1185">Reference proteome</keyword>
<dbReference type="RefSeq" id="WP_012631674.1">
    <property type="nucleotide sequence ID" value="NC_011891.1"/>
</dbReference>
<feature type="transmembrane region" description="Helical" evidence="2">
    <location>
        <begin position="93"/>
        <end position="116"/>
    </location>
</feature>
<feature type="compositionally biased region" description="Low complexity" evidence="1">
    <location>
        <begin position="136"/>
        <end position="165"/>
    </location>
</feature>
<dbReference type="AlphaFoldDB" id="B8J914"/>